<gene>
    <name evidence="2" type="ORF">BDN71DRAFT_1405037</name>
</gene>
<protein>
    <submittedName>
        <fullName evidence="2">Uncharacterized protein</fullName>
    </submittedName>
</protein>
<evidence type="ECO:0000313" key="3">
    <source>
        <dbReference type="Proteomes" id="UP000807025"/>
    </source>
</evidence>
<organism evidence="2 3">
    <name type="scientific">Pleurotus eryngii</name>
    <name type="common">Boletus of the steppes</name>
    <dbReference type="NCBI Taxonomy" id="5323"/>
    <lineage>
        <taxon>Eukaryota</taxon>
        <taxon>Fungi</taxon>
        <taxon>Dikarya</taxon>
        <taxon>Basidiomycota</taxon>
        <taxon>Agaricomycotina</taxon>
        <taxon>Agaricomycetes</taxon>
        <taxon>Agaricomycetidae</taxon>
        <taxon>Agaricales</taxon>
        <taxon>Pleurotineae</taxon>
        <taxon>Pleurotaceae</taxon>
        <taxon>Pleurotus</taxon>
    </lineage>
</organism>
<dbReference type="EMBL" id="MU154802">
    <property type="protein sequence ID" value="KAF9487217.1"/>
    <property type="molecule type" value="Genomic_DNA"/>
</dbReference>
<keyword evidence="3" id="KW-1185">Reference proteome</keyword>
<evidence type="ECO:0000256" key="1">
    <source>
        <dbReference type="SAM" id="MobiDB-lite"/>
    </source>
</evidence>
<dbReference type="Proteomes" id="UP000807025">
    <property type="component" value="Unassembled WGS sequence"/>
</dbReference>
<evidence type="ECO:0000313" key="2">
    <source>
        <dbReference type="EMBL" id="KAF9487217.1"/>
    </source>
</evidence>
<sequence>MPVEAPGEFHDWNFKVYTAYKRVGQKIHPVSGVYPEDAKVNRTFPTDPLDSLPELPSQPPDFIPTERLTEERITSMEVNKDNFLWPEEEKLFKHILRLNESALAFEEQDQGTLKKEYFSDYIMATVPHTPWEYKNIPIPPGIKEK</sequence>
<dbReference type="AlphaFoldDB" id="A0A9P5ZGW7"/>
<feature type="non-terminal residue" evidence="2">
    <location>
        <position position="145"/>
    </location>
</feature>
<accession>A0A9P5ZGW7</accession>
<comment type="caution">
    <text evidence="2">The sequence shown here is derived from an EMBL/GenBank/DDBJ whole genome shotgun (WGS) entry which is preliminary data.</text>
</comment>
<name>A0A9P5ZGW7_PLEER</name>
<proteinExistence type="predicted"/>
<reference evidence="2" key="1">
    <citation type="submission" date="2020-11" db="EMBL/GenBank/DDBJ databases">
        <authorList>
            <consortium name="DOE Joint Genome Institute"/>
            <person name="Ahrendt S."/>
            <person name="Riley R."/>
            <person name="Andreopoulos W."/>
            <person name="Labutti K."/>
            <person name="Pangilinan J."/>
            <person name="Ruiz-Duenas F.J."/>
            <person name="Barrasa J.M."/>
            <person name="Sanchez-Garcia M."/>
            <person name="Camarero S."/>
            <person name="Miyauchi S."/>
            <person name="Serrano A."/>
            <person name="Linde D."/>
            <person name="Babiker R."/>
            <person name="Drula E."/>
            <person name="Ayuso-Fernandez I."/>
            <person name="Pacheco R."/>
            <person name="Padilla G."/>
            <person name="Ferreira P."/>
            <person name="Barriuso J."/>
            <person name="Kellner H."/>
            <person name="Castanera R."/>
            <person name="Alfaro M."/>
            <person name="Ramirez L."/>
            <person name="Pisabarro A.G."/>
            <person name="Kuo A."/>
            <person name="Tritt A."/>
            <person name="Lipzen A."/>
            <person name="He G."/>
            <person name="Yan M."/>
            <person name="Ng V."/>
            <person name="Cullen D."/>
            <person name="Martin F."/>
            <person name="Rosso M.-N."/>
            <person name="Henrissat B."/>
            <person name="Hibbett D."/>
            <person name="Martinez A.T."/>
            <person name="Grigoriev I.V."/>
        </authorList>
    </citation>
    <scope>NUCLEOTIDE SEQUENCE</scope>
    <source>
        <strain evidence="2">ATCC 90797</strain>
    </source>
</reference>
<dbReference type="OrthoDB" id="5599163at2759"/>
<feature type="region of interest" description="Disordered" evidence="1">
    <location>
        <begin position="42"/>
        <end position="63"/>
    </location>
</feature>